<reference evidence="3" key="1">
    <citation type="journal article" date="2017" name="Nat. Commun.">
        <title>The asparagus genome sheds light on the origin and evolution of a young Y chromosome.</title>
        <authorList>
            <person name="Harkess A."/>
            <person name="Zhou J."/>
            <person name="Xu C."/>
            <person name="Bowers J.E."/>
            <person name="Van der Hulst R."/>
            <person name="Ayyampalayam S."/>
            <person name="Mercati F."/>
            <person name="Riccardi P."/>
            <person name="McKain M.R."/>
            <person name="Kakrana A."/>
            <person name="Tang H."/>
            <person name="Ray J."/>
            <person name="Groenendijk J."/>
            <person name="Arikit S."/>
            <person name="Mathioni S.M."/>
            <person name="Nakano M."/>
            <person name="Shan H."/>
            <person name="Telgmann-Rauber A."/>
            <person name="Kanno A."/>
            <person name="Yue Z."/>
            <person name="Chen H."/>
            <person name="Li W."/>
            <person name="Chen Y."/>
            <person name="Xu X."/>
            <person name="Zhang Y."/>
            <person name="Luo S."/>
            <person name="Chen H."/>
            <person name="Gao J."/>
            <person name="Mao Z."/>
            <person name="Pires J.C."/>
            <person name="Luo M."/>
            <person name="Kudrna D."/>
            <person name="Wing R.A."/>
            <person name="Meyers B.C."/>
            <person name="Yi K."/>
            <person name="Kong H."/>
            <person name="Lavrijsen P."/>
            <person name="Sunseri F."/>
            <person name="Falavigna A."/>
            <person name="Ye Y."/>
            <person name="Leebens-Mack J.H."/>
            <person name="Chen G."/>
        </authorList>
    </citation>
    <scope>NUCLEOTIDE SEQUENCE [LARGE SCALE GENOMIC DNA]</scope>
    <source>
        <strain evidence="3">cv. DH0086</strain>
    </source>
</reference>
<feature type="region of interest" description="Disordered" evidence="1">
    <location>
        <begin position="1"/>
        <end position="20"/>
    </location>
</feature>
<evidence type="ECO:0000313" key="2">
    <source>
        <dbReference type="EMBL" id="ONK57383.1"/>
    </source>
</evidence>
<accession>A0A5P1E5X6</accession>
<name>A0A5P1E5X6_ASPOF</name>
<keyword evidence="3" id="KW-1185">Reference proteome</keyword>
<dbReference type="EMBL" id="CM007390">
    <property type="protein sequence ID" value="ONK57383.1"/>
    <property type="molecule type" value="Genomic_DNA"/>
</dbReference>
<evidence type="ECO:0000313" key="3">
    <source>
        <dbReference type="Proteomes" id="UP000243459"/>
    </source>
</evidence>
<dbReference type="Proteomes" id="UP000243459">
    <property type="component" value="Chromosome 10"/>
</dbReference>
<evidence type="ECO:0000256" key="1">
    <source>
        <dbReference type="SAM" id="MobiDB-lite"/>
    </source>
</evidence>
<feature type="compositionally biased region" description="Basic residues" evidence="1">
    <location>
        <begin position="9"/>
        <end position="19"/>
    </location>
</feature>
<gene>
    <name evidence="2" type="ORF">A4U43_C10F19520</name>
</gene>
<sequence>MKEEEVKGEKKKKPKKKKKEGPSFLYVNDINVGVCEAPIVDEGHDLEFGGRNIRPQESC</sequence>
<organism evidence="2 3">
    <name type="scientific">Asparagus officinalis</name>
    <name type="common">Garden asparagus</name>
    <dbReference type="NCBI Taxonomy" id="4686"/>
    <lineage>
        <taxon>Eukaryota</taxon>
        <taxon>Viridiplantae</taxon>
        <taxon>Streptophyta</taxon>
        <taxon>Embryophyta</taxon>
        <taxon>Tracheophyta</taxon>
        <taxon>Spermatophyta</taxon>
        <taxon>Magnoliopsida</taxon>
        <taxon>Liliopsida</taxon>
        <taxon>Asparagales</taxon>
        <taxon>Asparagaceae</taxon>
        <taxon>Asparagoideae</taxon>
        <taxon>Asparagus</taxon>
    </lineage>
</organism>
<dbReference type="AlphaFoldDB" id="A0A5P1E5X6"/>
<proteinExistence type="predicted"/>
<protein>
    <submittedName>
        <fullName evidence="2">Uncharacterized protein</fullName>
    </submittedName>
</protein>
<dbReference type="Gramene" id="ONK57383">
    <property type="protein sequence ID" value="ONK57383"/>
    <property type="gene ID" value="A4U43_C10F19520"/>
</dbReference>